<keyword evidence="2 5" id="KW-0812">Transmembrane</keyword>
<dbReference type="PANTHER" id="PTHR46273">
    <property type="entry name" value="MYOSUPPRESSIN RECEPTOR 1, ISOFORM B-RELATED"/>
    <property type="match status" value="1"/>
</dbReference>
<feature type="transmembrane region" description="Helical" evidence="5">
    <location>
        <begin position="65"/>
        <end position="84"/>
    </location>
</feature>
<dbReference type="Pfam" id="PF10324">
    <property type="entry name" value="7TM_GPCR_Srw"/>
    <property type="match status" value="1"/>
</dbReference>
<dbReference type="Proteomes" id="UP000507470">
    <property type="component" value="Unassembled WGS sequence"/>
</dbReference>
<feature type="domain" description="G-protein coupled receptors family 1 profile" evidence="6">
    <location>
        <begin position="46"/>
        <end position="320"/>
    </location>
</feature>
<reference evidence="7 8" key="1">
    <citation type="submission" date="2020-06" db="EMBL/GenBank/DDBJ databases">
        <authorList>
            <person name="Li R."/>
            <person name="Bekaert M."/>
        </authorList>
    </citation>
    <scope>NUCLEOTIDE SEQUENCE [LARGE SCALE GENOMIC DNA]</scope>
    <source>
        <strain evidence="8">wild</strain>
    </source>
</reference>
<evidence type="ECO:0000256" key="4">
    <source>
        <dbReference type="ARBA" id="ARBA00023136"/>
    </source>
</evidence>
<dbReference type="InterPro" id="IPR000276">
    <property type="entry name" value="GPCR_Rhodpsn"/>
</dbReference>
<dbReference type="CDD" id="cd14978">
    <property type="entry name" value="7tmA_FMRFamide_R-like"/>
    <property type="match status" value="1"/>
</dbReference>
<dbReference type="InterPro" id="IPR017452">
    <property type="entry name" value="GPCR_Rhodpsn_7TM"/>
</dbReference>
<accession>A0A6J8BYV0</accession>
<keyword evidence="8" id="KW-1185">Reference proteome</keyword>
<dbReference type="PANTHER" id="PTHR46273:SF4">
    <property type="entry name" value="AT19640P"/>
    <property type="match status" value="1"/>
</dbReference>
<evidence type="ECO:0000313" key="7">
    <source>
        <dbReference type="EMBL" id="CAC5389143.1"/>
    </source>
</evidence>
<name>A0A6J8BYV0_MYTCO</name>
<feature type="transmembrane region" description="Helical" evidence="5">
    <location>
        <begin position="208"/>
        <end position="233"/>
    </location>
</feature>
<comment type="subcellular location">
    <subcellularLocation>
        <location evidence="1">Membrane</location>
    </subcellularLocation>
</comment>
<evidence type="ECO:0000259" key="6">
    <source>
        <dbReference type="PROSITE" id="PS50262"/>
    </source>
</evidence>
<dbReference type="Gene3D" id="1.20.1070.10">
    <property type="entry name" value="Rhodopsin 7-helix transmembrane proteins"/>
    <property type="match status" value="1"/>
</dbReference>
<gene>
    <name evidence="7" type="ORF">MCOR_24347</name>
</gene>
<feature type="transmembrane region" description="Helical" evidence="5">
    <location>
        <begin position="298"/>
        <end position="322"/>
    </location>
</feature>
<protein>
    <recommendedName>
        <fullName evidence="6">G-protein coupled receptors family 1 profile domain-containing protein</fullName>
    </recommendedName>
</protein>
<dbReference type="SUPFAM" id="SSF81321">
    <property type="entry name" value="Family A G protein-coupled receptor-like"/>
    <property type="match status" value="1"/>
</dbReference>
<dbReference type="GO" id="GO:0005886">
    <property type="term" value="C:plasma membrane"/>
    <property type="evidence" value="ECO:0007669"/>
    <property type="project" value="TreeGrafter"/>
</dbReference>
<dbReference type="EMBL" id="CACVKT020004322">
    <property type="protein sequence ID" value="CAC5389143.1"/>
    <property type="molecule type" value="Genomic_DNA"/>
</dbReference>
<dbReference type="InterPro" id="IPR053219">
    <property type="entry name" value="GPCR_Dmsr-1"/>
</dbReference>
<feature type="transmembrane region" description="Helical" evidence="5">
    <location>
        <begin position="104"/>
        <end position="132"/>
    </location>
</feature>
<feature type="transmembrane region" description="Helical" evidence="5">
    <location>
        <begin position="265"/>
        <end position="286"/>
    </location>
</feature>
<organism evidence="7 8">
    <name type="scientific">Mytilus coruscus</name>
    <name type="common">Sea mussel</name>
    <dbReference type="NCBI Taxonomy" id="42192"/>
    <lineage>
        <taxon>Eukaryota</taxon>
        <taxon>Metazoa</taxon>
        <taxon>Spiralia</taxon>
        <taxon>Lophotrochozoa</taxon>
        <taxon>Mollusca</taxon>
        <taxon>Bivalvia</taxon>
        <taxon>Autobranchia</taxon>
        <taxon>Pteriomorphia</taxon>
        <taxon>Mytilida</taxon>
        <taxon>Mytiloidea</taxon>
        <taxon>Mytilidae</taxon>
        <taxon>Mytilinae</taxon>
        <taxon>Mytilus</taxon>
    </lineage>
</organism>
<dbReference type="InterPro" id="IPR019427">
    <property type="entry name" value="7TM_GPCR_serpentine_rcpt_Srw"/>
</dbReference>
<evidence type="ECO:0000256" key="1">
    <source>
        <dbReference type="ARBA" id="ARBA00004370"/>
    </source>
</evidence>
<keyword evidence="3 5" id="KW-1133">Transmembrane helix</keyword>
<dbReference type="OrthoDB" id="5864054at2759"/>
<evidence type="ECO:0000256" key="5">
    <source>
        <dbReference type="SAM" id="Phobius"/>
    </source>
</evidence>
<sequence>MESLNGSGQNFTDQIVINNEFVVFSEKYSQYHGYISSFICFFGVVSNILNIIVLTRKHMISPTNLILTALALADVMTMSVYFVYALYLYVFTLPRDTYGHSKGWMYFVVVNNLVVITCHNMAMWLTVSLAVFRYIFVCHHVVANQLCSLERAKLTIGIVVVVTILLCIPNYFMYRVYELAEYQPNYTGYWIDLSLFAQNHSLYQPITFWIYGVIIKIAPCVLLTILSACIICAMHEASKRRQRLLQQAGRHNEETSAEHNRTTMMLVAVVLFFVITEFPQGILAGISGLNQNFFETVYSYLGDIMDLLVLLNSAINFILYCIMSQQFRDTFTNLFVCNFISLRNQHSAKQNGMAYSTVKTEVTQV</sequence>
<keyword evidence="4 5" id="KW-0472">Membrane</keyword>
<dbReference type="AlphaFoldDB" id="A0A6J8BYV0"/>
<dbReference type="GO" id="GO:0008528">
    <property type="term" value="F:G protein-coupled peptide receptor activity"/>
    <property type="evidence" value="ECO:0007669"/>
    <property type="project" value="InterPro"/>
</dbReference>
<evidence type="ECO:0000313" key="8">
    <source>
        <dbReference type="Proteomes" id="UP000507470"/>
    </source>
</evidence>
<dbReference type="PRINTS" id="PR00237">
    <property type="entry name" value="GPCRRHODOPSN"/>
</dbReference>
<evidence type="ECO:0000256" key="2">
    <source>
        <dbReference type="ARBA" id="ARBA00022692"/>
    </source>
</evidence>
<evidence type="ECO:0000256" key="3">
    <source>
        <dbReference type="ARBA" id="ARBA00022989"/>
    </source>
</evidence>
<proteinExistence type="predicted"/>
<dbReference type="PROSITE" id="PS50262">
    <property type="entry name" value="G_PROTEIN_RECEP_F1_2"/>
    <property type="match status" value="1"/>
</dbReference>
<feature type="transmembrane region" description="Helical" evidence="5">
    <location>
        <begin position="152"/>
        <end position="172"/>
    </location>
</feature>
<feature type="transmembrane region" description="Helical" evidence="5">
    <location>
        <begin position="31"/>
        <end position="53"/>
    </location>
</feature>